<keyword evidence="3" id="KW-1003">Cell membrane</keyword>
<evidence type="ECO:0000256" key="2">
    <source>
        <dbReference type="ARBA" id="ARBA00021549"/>
    </source>
</evidence>
<keyword evidence="6" id="KW-0812">Transmembrane</keyword>
<comment type="similarity">
    <text evidence="9">Belongs to the GSP H family.</text>
</comment>
<dbReference type="EMBL" id="JAKGAS010000004">
    <property type="protein sequence ID" value="MCF2948344.1"/>
    <property type="molecule type" value="Genomic_DNA"/>
</dbReference>
<evidence type="ECO:0000313" key="12">
    <source>
        <dbReference type="EMBL" id="MCF2948344.1"/>
    </source>
</evidence>
<evidence type="ECO:0000256" key="4">
    <source>
        <dbReference type="ARBA" id="ARBA00022481"/>
    </source>
</evidence>
<evidence type="ECO:0000256" key="5">
    <source>
        <dbReference type="ARBA" id="ARBA00022519"/>
    </source>
</evidence>
<feature type="domain" description="General secretion pathway GspH" evidence="11">
    <location>
        <begin position="49"/>
        <end position="155"/>
    </location>
</feature>
<comment type="subcellular location">
    <subcellularLocation>
        <location evidence="1">Cell inner membrane</location>
        <topology evidence="1">Single-pass membrane protein</topology>
    </subcellularLocation>
</comment>
<keyword evidence="4" id="KW-0488">Methylation</keyword>
<dbReference type="NCBIfam" id="TIGR02532">
    <property type="entry name" value="IV_pilin_GFxxxE"/>
    <property type="match status" value="1"/>
</dbReference>
<dbReference type="InterPro" id="IPR045584">
    <property type="entry name" value="Pilin-like"/>
</dbReference>
<dbReference type="SUPFAM" id="SSF54523">
    <property type="entry name" value="Pili subunits"/>
    <property type="match status" value="1"/>
</dbReference>
<protein>
    <recommendedName>
        <fullName evidence="2">Type II secretion system protein H</fullName>
    </recommendedName>
    <alternativeName>
        <fullName evidence="10">General secretion pathway protein H</fullName>
    </alternativeName>
</protein>
<name>A0ABS9D601_9ALTE</name>
<evidence type="ECO:0000256" key="7">
    <source>
        <dbReference type="ARBA" id="ARBA00022989"/>
    </source>
</evidence>
<evidence type="ECO:0000256" key="8">
    <source>
        <dbReference type="ARBA" id="ARBA00023136"/>
    </source>
</evidence>
<evidence type="ECO:0000259" key="11">
    <source>
        <dbReference type="Pfam" id="PF12019"/>
    </source>
</evidence>
<keyword evidence="5" id="KW-0997">Cell inner membrane</keyword>
<dbReference type="Gene3D" id="3.55.40.10">
    <property type="entry name" value="minor pseudopilin epsh domain"/>
    <property type="match status" value="1"/>
</dbReference>
<reference evidence="12 13" key="1">
    <citation type="submission" date="2022-01" db="EMBL/GenBank/DDBJ databases">
        <title>Paraglaciecola sp. G1-23.</title>
        <authorList>
            <person name="Jin M.S."/>
            <person name="Han D.M."/>
            <person name="Kim H.M."/>
            <person name="Jeon C.O."/>
        </authorList>
    </citation>
    <scope>NUCLEOTIDE SEQUENCE [LARGE SCALE GENOMIC DNA]</scope>
    <source>
        <strain evidence="12 13">G1-23</strain>
    </source>
</reference>
<organism evidence="12 13">
    <name type="scientific">Paraglaciecola algarum</name>
    <dbReference type="NCBI Taxonomy" id="3050085"/>
    <lineage>
        <taxon>Bacteria</taxon>
        <taxon>Pseudomonadati</taxon>
        <taxon>Pseudomonadota</taxon>
        <taxon>Gammaproteobacteria</taxon>
        <taxon>Alteromonadales</taxon>
        <taxon>Alteromonadaceae</taxon>
        <taxon>Paraglaciecola</taxon>
    </lineage>
</organism>
<evidence type="ECO:0000313" key="13">
    <source>
        <dbReference type="Proteomes" id="UP001521137"/>
    </source>
</evidence>
<accession>A0ABS9D601</accession>
<sequence length="172" mass="18854">MFKHHGLTLLELLVTVSVVVLLVMLASPSYTAIQKNIQLKAVVENHYFALQQARYSAISHKVDVGLFFKGGKKWCAGLSDKGKCDCLIVNNCTLDGVEQLIRSQDYSFITLTSIKFGQDSAALFDGVRGLSIGHAGSLIFSDGRRQLKLILSNMGRIRICGVNEVIGGYEKC</sequence>
<dbReference type="Proteomes" id="UP001521137">
    <property type="component" value="Unassembled WGS sequence"/>
</dbReference>
<dbReference type="InterPro" id="IPR012902">
    <property type="entry name" value="N_methyl_site"/>
</dbReference>
<dbReference type="Pfam" id="PF12019">
    <property type="entry name" value="GspH"/>
    <property type="match status" value="1"/>
</dbReference>
<evidence type="ECO:0000256" key="6">
    <source>
        <dbReference type="ARBA" id="ARBA00022692"/>
    </source>
</evidence>
<evidence type="ECO:0000256" key="3">
    <source>
        <dbReference type="ARBA" id="ARBA00022475"/>
    </source>
</evidence>
<gene>
    <name evidence="12" type="ORF">L0668_09520</name>
</gene>
<dbReference type="PROSITE" id="PS00409">
    <property type="entry name" value="PROKAR_NTER_METHYL"/>
    <property type="match status" value="1"/>
</dbReference>
<evidence type="ECO:0000256" key="1">
    <source>
        <dbReference type="ARBA" id="ARBA00004377"/>
    </source>
</evidence>
<dbReference type="RefSeq" id="WP_235312065.1">
    <property type="nucleotide sequence ID" value="NZ_JAKGAS010000004.1"/>
</dbReference>
<dbReference type="InterPro" id="IPR022346">
    <property type="entry name" value="T2SS_GspH"/>
</dbReference>
<keyword evidence="13" id="KW-1185">Reference proteome</keyword>
<evidence type="ECO:0000256" key="9">
    <source>
        <dbReference type="ARBA" id="ARBA00025772"/>
    </source>
</evidence>
<keyword evidence="7" id="KW-1133">Transmembrane helix</keyword>
<comment type="caution">
    <text evidence="12">The sequence shown here is derived from an EMBL/GenBank/DDBJ whole genome shotgun (WGS) entry which is preliminary data.</text>
</comment>
<evidence type="ECO:0000256" key="10">
    <source>
        <dbReference type="ARBA" id="ARBA00030775"/>
    </source>
</evidence>
<keyword evidence="8" id="KW-0472">Membrane</keyword>
<proteinExistence type="inferred from homology"/>